<dbReference type="SUPFAM" id="SSF50382">
    <property type="entry name" value="Agglutinin"/>
    <property type="match status" value="2"/>
</dbReference>
<dbReference type="Proteomes" id="UP000604825">
    <property type="component" value="Unassembled WGS sequence"/>
</dbReference>
<reference evidence="2" key="1">
    <citation type="submission" date="2020-10" db="EMBL/GenBank/DDBJ databases">
        <authorList>
            <person name="Han B."/>
            <person name="Lu T."/>
            <person name="Zhao Q."/>
            <person name="Huang X."/>
            <person name="Zhao Y."/>
        </authorList>
    </citation>
    <scope>NUCLEOTIDE SEQUENCE</scope>
</reference>
<proteinExistence type="predicted"/>
<dbReference type="InterPro" id="IPR008998">
    <property type="entry name" value="Agglutinin"/>
</dbReference>
<sequence>MLSSVPICAALRSKSNGKYLRYSANDGNDAANSQLLRLIGDDAESPLSRFYVEPSSKNDGLVHIRCSYNNKYWVAQQGHADEWRIAGSADTPEEDLSQQSCTLFQLKHVKGDLRTTRFFHARLRKYAGIFSSDSKWANESNQDFLCMGDEEQSEQFVLELFQWMLPKYVCFKGDNGKYLSAQSLHNKPFLVFESEDINDPTVRHTTTASRDGTIRIKSDHFGRFWRNSGSSGTGSWIHADSTDDTSNNDDPNTLFQAFYTGGAIGILNQGSNQYCKRLTTKNVEHGLSATGTRFEAWSRLQFEEPVVSREIDHVHFKDVQAVIVGDDRYTALATASVTNTTSSTMPAVKLALDYTLEETWGWYSTVTLKSPVRTSITSPFVYVQYGFLAMSPRFFHGLISWGADHKKHSKVSEEYVVDVPPMTKVTVTCQGVAASFEVPFSYRQTDKLIDGEVVTLQYDDGNFSGRNVHSIYYVTREEKIGHLPSSRQLRAVRKLDPMVSVVAAGVDLTNGRNVNVWILAPASGAAAENASVAAEASSRFHGMLCLVFVWFTSFFSLARTLSREHADSLSSCNLLLIIVPPTEAELAFPNVLSQQRSSRARLLG</sequence>
<dbReference type="AlphaFoldDB" id="A0A811SPB3"/>
<gene>
    <name evidence="2" type="ORF">NCGR_LOCUS66985</name>
</gene>
<dbReference type="CDD" id="cd00257">
    <property type="entry name" value="beta-trefoil_FSCN-like"/>
    <property type="match status" value="1"/>
</dbReference>
<name>A0A811SPB3_9POAL</name>
<protein>
    <recommendedName>
        <fullName evidence="1">Agglutinin domain-containing protein</fullName>
    </recommendedName>
</protein>
<dbReference type="Gene3D" id="2.80.10.50">
    <property type="match status" value="2"/>
</dbReference>
<comment type="caution">
    <text evidence="2">The sequence shown here is derived from an EMBL/GenBank/DDBJ whole genome shotgun (WGS) entry which is preliminary data.</text>
</comment>
<dbReference type="PANTHER" id="PTHR39244:SF5">
    <property type="entry name" value="NATTERIN-3-LIKE"/>
    <property type="match status" value="1"/>
</dbReference>
<feature type="domain" description="Agglutinin" evidence="1">
    <location>
        <begin position="163"/>
        <end position="304"/>
    </location>
</feature>
<dbReference type="Gene3D" id="2.170.15.10">
    <property type="entry name" value="Proaerolysin, chain A, domain 3"/>
    <property type="match status" value="1"/>
</dbReference>
<dbReference type="InterPro" id="IPR053237">
    <property type="entry name" value="Natterin_C"/>
</dbReference>
<evidence type="ECO:0000313" key="2">
    <source>
        <dbReference type="EMBL" id="CAD6342887.1"/>
    </source>
</evidence>
<dbReference type="InterPro" id="IPR036242">
    <property type="entry name" value="Agglutinin_dom_sf"/>
</dbReference>
<dbReference type="PANTHER" id="PTHR39244">
    <property type="entry name" value="NATTERIN-4"/>
    <property type="match status" value="1"/>
</dbReference>
<dbReference type="OrthoDB" id="687775at2759"/>
<dbReference type="SUPFAM" id="SSF56973">
    <property type="entry name" value="Aerolisin/ETX pore-forming domain"/>
    <property type="match status" value="1"/>
</dbReference>
<dbReference type="Pfam" id="PF07468">
    <property type="entry name" value="Agglutinin"/>
    <property type="match status" value="2"/>
</dbReference>
<evidence type="ECO:0000259" key="1">
    <source>
        <dbReference type="SMART" id="SM00791"/>
    </source>
</evidence>
<feature type="domain" description="Agglutinin" evidence="1">
    <location>
        <begin position="3"/>
        <end position="149"/>
    </location>
</feature>
<organism evidence="2 3">
    <name type="scientific">Miscanthus lutarioriparius</name>
    <dbReference type="NCBI Taxonomy" id="422564"/>
    <lineage>
        <taxon>Eukaryota</taxon>
        <taxon>Viridiplantae</taxon>
        <taxon>Streptophyta</taxon>
        <taxon>Embryophyta</taxon>
        <taxon>Tracheophyta</taxon>
        <taxon>Spermatophyta</taxon>
        <taxon>Magnoliopsida</taxon>
        <taxon>Liliopsida</taxon>
        <taxon>Poales</taxon>
        <taxon>Poaceae</taxon>
        <taxon>PACMAD clade</taxon>
        <taxon>Panicoideae</taxon>
        <taxon>Andropogonodae</taxon>
        <taxon>Andropogoneae</taxon>
        <taxon>Saccharinae</taxon>
        <taxon>Miscanthus</taxon>
    </lineage>
</organism>
<keyword evidence="3" id="KW-1185">Reference proteome</keyword>
<dbReference type="SMART" id="SM00791">
    <property type="entry name" value="Agglutinin"/>
    <property type="match status" value="2"/>
</dbReference>
<accession>A0A811SPB3</accession>
<dbReference type="EMBL" id="CAJGYO010000622">
    <property type="protein sequence ID" value="CAD6342887.1"/>
    <property type="molecule type" value="Genomic_DNA"/>
</dbReference>
<evidence type="ECO:0000313" key="3">
    <source>
        <dbReference type="Proteomes" id="UP000604825"/>
    </source>
</evidence>